<dbReference type="InterPro" id="IPR011029">
    <property type="entry name" value="DEATH-like_dom_sf"/>
</dbReference>
<evidence type="ECO:0000259" key="1">
    <source>
        <dbReference type="PROSITE" id="PS50017"/>
    </source>
</evidence>
<dbReference type="GO" id="GO:0007165">
    <property type="term" value="P:signal transduction"/>
    <property type="evidence" value="ECO:0007669"/>
    <property type="project" value="InterPro"/>
</dbReference>
<proteinExistence type="predicted"/>
<organism evidence="2 3">
    <name type="scientific">Mytilus galloprovincialis</name>
    <name type="common">Mediterranean mussel</name>
    <dbReference type="NCBI Taxonomy" id="29158"/>
    <lineage>
        <taxon>Eukaryota</taxon>
        <taxon>Metazoa</taxon>
        <taxon>Spiralia</taxon>
        <taxon>Lophotrochozoa</taxon>
        <taxon>Mollusca</taxon>
        <taxon>Bivalvia</taxon>
        <taxon>Autobranchia</taxon>
        <taxon>Pteriomorphia</taxon>
        <taxon>Mytilida</taxon>
        <taxon>Mytiloidea</taxon>
        <taxon>Mytilidae</taxon>
        <taxon>Mytilinae</taxon>
        <taxon>Mytilus</taxon>
    </lineage>
</organism>
<evidence type="ECO:0000313" key="2">
    <source>
        <dbReference type="EMBL" id="VDI42409.1"/>
    </source>
</evidence>
<feature type="domain" description="Death" evidence="1">
    <location>
        <begin position="443"/>
        <end position="497"/>
    </location>
</feature>
<dbReference type="Proteomes" id="UP000596742">
    <property type="component" value="Unassembled WGS sequence"/>
</dbReference>
<dbReference type="AlphaFoldDB" id="A0A8B6F2Q7"/>
<dbReference type="InterPro" id="IPR000488">
    <property type="entry name" value="Death_dom"/>
</dbReference>
<dbReference type="Gene3D" id="1.10.533.10">
    <property type="entry name" value="Death Domain, Fas"/>
    <property type="match status" value="1"/>
</dbReference>
<dbReference type="PROSITE" id="PS50017">
    <property type="entry name" value="DEATH_DOMAIN"/>
    <property type="match status" value="1"/>
</dbReference>
<dbReference type="EMBL" id="UYJE01006022">
    <property type="protein sequence ID" value="VDI42409.1"/>
    <property type="molecule type" value="Genomic_DNA"/>
</dbReference>
<sequence length="580" mass="66927">MKESFIRDLTDMFADHAKNDHLYLDTVYFINGVDKNDPEIKRLTKQVVIFAMQQSSWGQRRPMQWVPLELQLSNMRMQNINIITKEVLQTVNKLNIDLDLNERQLNDFLLVQHSLGKLMYYSFAGLDNFIIIHPPALVNILRSFVTDEKFFPDDKKLKAILQQLSKTGKISKEDLLQIWQQDNLRLYLANDAIKEFVVQLLIHLDILVIPKMVQTDSFLTDVYLVPCMIKNIKPSNFLQQERTISLRYSLTRKSIPIALAYKVIGATINAWPLKYDDQKKLCLYHKAVIVNVSEQNELRVLIENNLVNVYLTNKESLLSMSPDIAASVQECLTKNLEASILFHYSSCGRKIDPNEISDKYTIDVGFPCGSDSCYISSKKAENTHSLTCPKGIEHQTKYLLHWTFNKKQQECGDECEGLTEQELKAEPSEKHLVRLANLIEEQSFKEFVNNLGVTETTWRRIQKEHEHHSLVEQFFIALTTWKNQLQNPTLKHLVDALVLVDPNRHLLCQLGIELGLTFAIIQSSMYECKKRGLPGLLENILFEWKETPGDKTFHSLGMALQQVNSGGLHFLRSYTPDKKD</sequence>
<gene>
    <name evidence="2" type="ORF">MGAL_10B030124</name>
</gene>
<name>A0A8B6F2Q7_MYTGA</name>
<protein>
    <recommendedName>
        <fullName evidence="1">Death domain-containing protein</fullName>
    </recommendedName>
</protein>
<evidence type="ECO:0000313" key="3">
    <source>
        <dbReference type="Proteomes" id="UP000596742"/>
    </source>
</evidence>
<reference evidence="2" key="1">
    <citation type="submission" date="2018-11" db="EMBL/GenBank/DDBJ databases">
        <authorList>
            <person name="Alioto T."/>
            <person name="Alioto T."/>
        </authorList>
    </citation>
    <scope>NUCLEOTIDE SEQUENCE</scope>
</reference>
<dbReference type="OrthoDB" id="10023302at2759"/>
<comment type="caution">
    <text evidence="2">The sequence shown here is derived from an EMBL/GenBank/DDBJ whole genome shotgun (WGS) entry which is preliminary data.</text>
</comment>
<accession>A0A8B6F2Q7</accession>
<dbReference type="SUPFAM" id="SSF47986">
    <property type="entry name" value="DEATH domain"/>
    <property type="match status" value="1"/>
</dbReference>
<keyword evidence="3" id="KW-1185">Reference proteome</keyword>